<gene>
    <name evidence="2" type="ORF">EII34_13745</name>
</gene>
<organism evidence="2 3">
    <name type="scientific">Arachnia propionica</name>
    <dbReference type="NCBI Taxonomy" id="1750"/>
    <lineage>
        <taxon>Bacteria</taxon>
        <taxon>Bacillati</taxon>
        <taxon>Actinomycetota</taxon>
        <taxon>Actinomycetes</taxon>
        <taxon>Propionibacteriales</taxon>
        <taxon>Propionibacteriaceae</taxon>
        <taxon>Arachnia</taxon>
    </lineage>
</organism>
<reference evidence="2 3" key="1">
    <citation type="submission" date="2018-11" db="EMBL/GenBank/DDBJ databases">
        <title>Genomes From Bacteria Associated with the Canine Oral Cavity: a Test Case for Automated Genome-Based Taxonomic Assignment.</title>
        <authorList>
            <person name="Coil D.A."/>
            <person name="Jospin G."/>
            <person name="Darling A.E."/>
            <person name="Wallis C."/>
            <person name="Davis I.J."/>
            <person name="Harris S."/>
            <person name="Eisen J.A."/>
            <person name="Holcombe L.J."/>
            <person name="O'Flynn C."/>
        </authorList>
    </citation>
    <scope>NUCLEOTIDE SEQUENCE [LARGE SCALE GENOMIC DNA]</scope>
    <source>
        <strain evidence="2 3">OH887_COT-365</strain>
    </source>
</reference>
<evidence type="ECO:0000256" key="1">
    <source>
        <dbReference type="SAM" id="Phobius"/>
    </source>
</evidence>
<sequence length="153" mass="17571">MIETQMALLVLEELTPGYIFTGIVLNLIGLLSWWQGWKVYTEAVPRFVTTYRGWSSPLLSLPYGGTWLFCMGTIVWAPVAPLTLMRIISIIWFINGIVMFLGFLVWFPRFLLPPWYRRALKAGVPRHDPYAMGAFKTLPVEEQRAAVAENRFS</sequence>
<protein>
    <submittedName>
        <fullName evidence="2">Uncharacterized protein</fullName>
    </submittedName>
</protein>
<feature type="transmembrane region" description="Helical" evidence="1">
    <location>
        <begin position="18"/>
        <end position="37"/>
    </location>
</feature>
<proteinExistence type="predicted"/>
<name>A0A3P1T1U2_9ACTN</name>
<comment type="caution">
    <text evidence="2">The sequence shown here is derived from an EMBL/GenBank/DDBJ whole genome shotgun (WGS) entry which is preliminary data.</text>
</comment>
<feature type="transmembrane region" description="Helical" evidence="1">
    <location>
        <begin position="85"/>
        <end position="107"/>
    </location>
</feature>
<keyword evidence="1" id="KW-0812">Transmembrane</keyword>
<accession>A0A3P1T1U2</accession>
<keyword evidence="1" id="KW-1133">Transmembrane helix</keyword>
<feature type="transmembrane region" description="Helical" evidence="1">
    <location>
        <begin position="58"/>
        <end position="79"/>
    </location>
</feature>
<dbReference type="RefSeq" id="WP_124845744.1">
    <property type="nucleotide sequence ID" value="NZ_RQZG01000019.1"/>
</dbReference>
<evidence type="ECO:0000313" key="3">
    <source>
        <dbReference type="Proteomes" id="UP000280819"/>
    </source>
</evidence>
<dbReference type="Proteomes" id="UP000280819">
    <property type="component" value="Unassembled WGS sequence"/>
</dbReference>
<evidence type="ECO:0000313" key="2">
    <source>
        <dbReference type="EMBL" id="RRD03467.1"/>
    </source>
</evidence>
<dbReference type="OrthoDB" id="3736850at2"/>
<dbReference type="EMBL" id="RQZG01000019">
    <property type="protein sequence ID" value="RRD03467.1"/>
    <property type="molecule type" value="Genomic_DNA"/>
</dbReference>
<dbReference type="AlphaFoldDB" id="A0A3P1T1U2"/>
<keyword evidence="1" id="KW-0472">Membrane</keyword>